<dbReference type="InterPro" id="IPR009072">
    <property type="entry name" value="Histone-fold"/>
</dbReference>
<dbReference type="AlphaFoldDB" id="A0A2I0ATL2"/>
<dbReference type="InterPro" id="IPR037818">
    <property type="entry name" value="TAF8"/>
</dbReference>
<evidence type="ECO:0000313" key="8">
    <source>
        <dbReference type="Proteomes" id="UP000236161"/>
    </source>
</evidence>
<evidence type="ECO:0000256" key="4">
    <source>
        <dbReference type="ARBA" id="ARBA00023242"/>
    </source>
</evidence>
<dbReference type="Proteomes" id="UP000236161">
    <property type="component" value="Unassembled WGS sequence"/>
</dbReference>
<dbReference type="EMBL" id="KZ451950">
    <property type="protein sequence ID" value="PKA58872.1"/>
    <property type="molecule type" value="Genomic_DNA"/>
</dbReference>
<evidence type="ECO:0000256" key="1">
    <source>
        <dbReference type="ARBA" id="ARBA00004123"/>
    </source>
</evidence>
<gene>
    <name evidence="7" type="ORF">AXF42_Ash000965</name>
</gene>
<keyword evidence="2" id="KW-0805">Transcription regulation</keyword>
<evidence type="ECO:0000256" key="2">
    <source>
        <dbReference type="ARBA" id="ARBA00023015"/>
    </source>
</evidence>
<organism evidence="7 8">
    <name type="scientific">Apostasia shenzhenica</name>
    <dbReference type="NCBI Taxonomy" id="1088818"/>
    <lineage>
        <taxon>Eukaryota</taxon>
        <taxon>Viridiplantae</taxon>
        <taxon>Streptophyta</taxon>
        <taxon>Embryophyta</taxon>
        <taxon>Tracheophyta</taxon>
        <taxon>Spermatophyta</taxon>
        <taxon>Magnoliopsida</taxon>
        <taxon>Liliopsida</taxon>
        <taxon>Asparagales</taxon>
        <taxon>Orchidaceae</taxon>
        <taxon>Apostasioideae</taxon>
        <taxon>Apostasia</taxon>
    </lineage>
</organism>
<dbReference type="InterPro" id="IPR006565">
    <property type="entry name" value="BTP"/>
</dbReference>
<dbReference type="OrthoDB" id="436852at2759"/>
<evidence type="ECO:0000313" key="7">
    <source>
        <dbReference type="EMBL" id="PKA58872.1"/>
    </source>
</evidence>
<dbReference type="SMART" id="SM00576">
    <property type="entry name" value="BTP"/>
    <property type="match status" value="1"/>
</dbReference>
<protein>
    <recommendedName>
        <fullName evidence="6">Bromodomain associated domain-containing protein</fullName>
    </recommendedName>
</protein>
<name>A0A2I0ATL2_9ASPA</name>
<feature type="domain" description="Bromodomain associated" evidence="6">
    <location>
        <begin position="21"/>
        <end position="97"/>
    </location>
</feature>
<dbReference type="Pfam" id="PF07524">
    <property type="entry name" value="Bromo_TP"/>
    <property type="match status" value="1"/>
</dbReference>
<feature type="region of interest" description="Disordered" evidence="5">
    <location>
        <begin position="1"/>
        <end position="22"/>
    </location>
</feature>
<comment type="subcellular location">
    <subcellularLocation>
        <location evidence="1">Nucleus</location>
    </subcellularLocation>
</comment>
<keyword evidence="8" id="KW-1185">Reference proteome</keyword>
<reference evidence="7 8" key="1">
    <citation type="journal article" date="2017" name="Nature">
        <title>The Apostasia genome and the evolution of orchids.</title>
        <authorList>
            <person name="Zhang G.Q."/>
            <person name="Liu K.W."/>
            <person name="Li Z."/>
            <person name="Lohaus R."/>
            <person name="Hsiao Y.Y."/>
            <person name="Niu S.C."/>
            <person name="Wang J.Y."/>
            <person name="Lin Y.C."/>
            <person name="Xu Q."/>
            <person name="Chen L.J."/>
            <person name="Yoshida K."/>
            <person name="Fujiwara S."/>
            <person name="Wang Z.W."/>
            <person name="Zhang Y.Q."/>
            <person name="Mitsuda N."/>
            <person name="Wang M."/>
            <person name="Liu G.H."/>
            <person name="Pecoraro L."/>
            <person name="Huang H.X."/>
            <person name="Xiao X.J."/>
            <person name="Lin M."/>
            <person name="Wu X.Y."/>
            <person name="Wu W.L."/>
            <person name="Chen Y.Y."/>
            <person name="Chang S.B."/>
            <person name="Sakamoto S."/>
            <person name="Ohme-Takagi M."/>
            <person name="Yagi M."/>
            <person name="Zeng S.J."/>
            <person name="Shen C.Y."/>
            <person name="Yeh C.M."/>
            <person name="Luo Y.B."/>
            <person name="Tsai W.C."/>
            <person name="Van de Peer Y."/>
            <person name="Liu Z.J."/>
        </authorList>
    </citation>
    <scope>NUCLEOTIDE SEQUENCE [LARGE SCALE GENOMIC DNA]</scope>
    <source>
        <strain evidence="8">cv. Shenzhen</strain>
        <tissue evidence="7">Stem</tissue>
    </source>
</reference>
<dbReference type="GO" id="GO:0005669">
    <property type="term" value="C:transcription factor TFIID complex"/>
    <property type="evidence" value="ECO:0007669"/>
    <property type="project" value="InterPro"/>
</dbReference>
<sequence length="340" mass="37155">MVTGPMDRSSSEASSSSSSPPPYVTAVCRVAVAQICLTNGYQGAECAALRALTDVAACYMRCLGASASSTAHSRGRTQSNLFDLVAALEHLAAGRGFPDASDIRRPLLRSSVLLELRAFVAAIDEIPFPCSLRRRTENRPVVARSLSFAQAARDPPLPHVPPWLPRFPDGWESGAGRSDVLVSGIASSLMERSLEPLAVGRRLALVRQSEGPTEPSVTGERLTQTRRSNVVRELELPPKKRWPEPPEMGEGITTADRVGRVKFRLGFAGGERREKSKKMKIMNNCFTEMELKDQRDEKGEEFPIKFCCLHEDSKCGDFSSSLKEAKVCTIISKVACLGDF</sequence>
<keyword evidence="4" id="KW-0539">Nucleus</keyword>
<dbReference type="PANTHER" id="PTHR46338:SF21">
    <property type="entry name" value="OS02G0699900 PROTEIN"/>
    <property type="match status" value="1"/>
</dbReference>
<dbReference type="Gene3D" id="1.10.20.10">
    <property type="entry name" value="Histone, subunit A"/>
    <property type="match status" value="1"/>
</dbReference>
<dbReference type="CDD" id="cd00076">
    <property type="entry name" value="HFD_SF"/>
    <property type="match status" value="1"/>
</dbReference>
<proteinExistence type="predicted"/>
<keyword evidence="3" id="KW-0804">Transcription</keyword>
<evidence type="ECO:0000256" key="3">
    <source>
        <dbReference type="ARBA" id="ARBA00023163"/>
    </source>
</evidence>
<evidence type="ECO:0000259" key="6">
    <source>
        <dbReference type="SMART" id="SM00576"/>
    </source>
</evidence>
<evidence type="ECO:0000256" key="5">
    <source>
        <dbReference type="SAM" id="MobiDB-lite"/>
    </source>
</evidence>
<dbReference type="STRING" id="1088818.A0A2I0ATL2"/>
<accession>A0A2I0ATL2</accession>
<dbReference type="PANTHER" id="PTHR46338">
    <property type="entry name" value="TRANSCRIPTION INITIATION FACTOR TFIID SUBUNIT 8"/>
    <property type="match status" value="1"/>
</dbReference>
<dbReference type="GO" id="GO:0046982">
    <property type="term" value="F:protein heterodimerization activity"/>
    <property type="evidence" value="ECO:0007669"/>
    <property type="project" value="InterPro"/>
</dbReference>